<evidence type="ECO:0000313" key="2">
    <source>
        <dbReference type="EMBL" id="KGN32094.1"/>
    </source>
</evidence>
<keyword evidence="1" id="KW-1133">Transmembrane helix</keyword>
<keyword evidence="1" id="KW-0472">Membrane</keyword>
<accession>A0A0A0J5R0</accession>
<dbReference type="STRING" id="1385520.N802_10875"/>
<dbReference type="NCBIfam" id="TIGR03816">
    <property type="entry name" value="tadE_like_DECH"/>
    <property type="match status" value="1"/>
</dbReference>
<gene>
    <name evidence="2" type="ORF">N802_10875</name>
</gene>
<feature type="transmembrane region" description="Helical" evidence="1">
    <location>
        <begin position="20"/>
        <end position="42"/>
    </location>
</feature>
<dbReference type="SUPFAM" id="SSF52799">
    <property type="entry name" value="(Phosphotyrosine protein) phosphatases II"/>
    <property type="match status" value="1"/>
</dbReference>
<evidence type="ECO:0000313" key="3">
    <source>
        <dbReference type="Proteomes" id="UP000030002"/>
    </source>
</evidence>
<protein>
    <submittedName>
        <fullName evidence="2">Flp pilus-assembly TadE/G-like family protein</fullName>
    </submittedName>
</protein>
<name>A0A0A0J5R0_9MICO</name>
<dbReference type="eggNOG" id="ENOG5033B4F">
    <property type="taxonomic scope" value="Bacteria"/>
</dbReference>
<evidence type="ECO:0000256" key="1">
    <source>
        <dbReference type="SAM" id="Phobius"/>
    </source>
</evidence>
<dbReference type="AlphaFoldDB" id="A0A0A0J5R0"/>
<dbReference type="Proteomes" id="UP000030002">
    <property type="component" value="Unassembled WGS sequence"/>
</dbReference>
<dbReference type="InterPro" id="IPR029021">
    <property type="entry name" value="Prot-tyrosine_phosphatase-like"/>
</dbReference>
<sequence>MTMANASAFWPLVRGERGAGSVLVLAATGVLVSGAVAGLLVGSAAAAAHYARTAADLAALAAAGALQAGEVDPCARAGAVARDNGADLVHCSLGVGETVTVGARRAVALGWPGIPDHAVASAKAGPAGQVSANDLAIDPSHPRVGP</sequence>
<organism evidence="2 3">
    <name type="scientific">Knoellia sinensis KCTC 19936</name>
    <dbReference type="NCBI Taxonomy" id="1385520"/>
    <lineage>
        <taxon>Bacteria</taxon>
        <taxon>Bacillati</taxon>
        <taxon>Actinomycetota</taxon>
        <taxon>Actinomycetes</taxon>
        <taxon>Micrococcales</taxon>
        <taxon>Intrasporangiaceae</taxon>
        <taxon>Knoellia</taxon>
    </lineage>
</organism>
<reference evidence="2 3" key="1">
    <citation type="submission" date="2013-08" db="EMBL/GenBank/DDBJ databases">
        <title>The genome sequence of Knoellia sinensis.</title>
        <authorList>
            <person name="Zhu W."/>
            <person name="Wang G."/>
        </authorList>
    </citation>
    <scope>NUCLEOTIDE SEQUENCE [LARGE SCALE GENOMIC DNA]</scope>
    <source>
        <strain evidence="2 3">KCTC 19936</strain>
    </source>
</reference>
<keyword evidence="1" id="KW-0812">Transmembrane</keyword>
<keyword evidence="3" id="KW-1185">Reference proteome</keyword>
<proteinExistence type="predicted"/>
<comment type="caution">
    <text evidence="2">The sequence shown here is derived from an EMBL/GenBank/DDBJ whole genome shotgun (WGS) entry which is preliminary data.</text>
</comment>
<dbReference type="EMBL" id="AVPJ01000008">
    <property type="protein sequence ID" value="KGN32094.1"/>
    <property type="molecule type" value="Genomic_DNA"/>
</dbReference>
<dbReference type="InterPro" id="IPR021202">
    <property type="entry name" value="Rv3654c-like"/>
</dbReference>